<comment type="caution">
    <text evidence="7">The sequence shown here is derived from an EMBL/GenBank/DDBJ whole genome shotgun (WGS) entry which is preliminary data.</text>
</comment>
<evidence type="ECO:0000256" key="6">
    <source>
        <dbReference type="SAM" id="MobiDB-lite"/>
    </source>
</evidence>
<dbReference type="InterPro" id="IPR042238">
    <property type="entry name" value="Rad28/ERCC8/Ckn1/ATCSA-1"/>
</dbReference>
<evidence type="ECO:0000256" key="5">
    <source>
        <dbReference type="PROSITE-ProRule" id="PRU00221"/>
    </source>
</evidence>
<evidence type="ECO:0000256" key="4">
    <source>
        <dbReference type="ARBA" id="ARBA00023204"/>
    </source>
</evidence>
<dbReference type="PRINTS" id="PR00320">
    <property type="entry name" value="GPROTEINBRPT"/>
</dbReference>
<dbReference type="GO" id="GO:0000109">
    <property type="term" value="C:nucleotide-excision repair complex"/>
    <property type="evidence" value="ECO:0007669"/>
    <property type="project" value="TreeGrafter"/>
</dbReference>
<feature type="repeat" description="WD" evidence="5">
    <location>
        <begin position="123"/>
        <end position="165"/>
    </location>
</feature>
<dbReference type="OrthoDB" id="361494at2759"/>
<dbReference type="GO" id="GO:0043161">
    <property type="term" value="P:proteasome-mediated ubiquitin-dependent protein catabolic process"/>
    <property type="evidence" value="ECO:0007669"/>
    <property type="project" value="TreeGrafter"/>
</dbReference>
<feature type="compositionally biased region" description="Acidic residues" evidence="6">
    <location>
        <begin position="440"/>
        <end position="449"/>
    </location>
</feature>
<protein>
    <recommendedName>
        <fullName evidence="9">DNA excision repair protein ERCC-8</fullName>
    </recommendedName>
</protein>
<dbReference type="PROSITE" id="PS50082">
    <property type="entry name" value="WD_REPEATS_2"/>
    <property type="match status" value="3"/>
</dbReference>
<dbReference type="GO" id="GO:0031464">
    <property type="term" value="C:Cul4A-RING E3 ubiquitin ligase complex"/>
    <property type="evidence" value="ECO:0007669"/>
    <property type="project" value="TreeGrafter"/>
</dbReference>
<evidence type="ECO:0000313" key="7">
    <source>
        <dbReference type="EMBL" id="KAG2501789.1"/>
    </source>
</evidence>
<dbReference type="SMART" id="SM00320">
    <property type="entry name" value="WD40"/>
    <property type="match status" value="6"/>
</dbReference>
<organism evidence="7 8">
    <name type="scientific">Edaphochlamys debaryana</name>
    <dbReference type="NCBI Taxonomy" id="47281"/>
    <lineage>
        <taxon>Eukaryota</taxon>
        <taxon>Viridiplantae</taxon>
        <taxon>Chlorophyta</taxon>
        <taxon>core chlorophytes</taxon>
        <taxon>Chlorophyceae</taxon>
        <taxon>CS clade</taxon>
        <taxon>Chlamydomonadales</taxon>
        <taxon>Chlamydomonadales incertae sedis</taxon>
        <taxon>Edaphochlamys</taxon>
    </lineage>
</organism>
<evidence type="ECO:0000313" key="8">
    <source>
        <dbReference type="Proteomes" id="UP000612055"/>
    </source>
</evidence>
<evidence type="ECO:0000256" key="1">
    <source>
        <dbReference type="ARBA" id="ARBA00022574"/>
    </source>
</evidence>
<keyword evidence="8" id="KW-1185">Reference proteome</keyword>
<sequence length="461" mass="50093">MFRHYEPALPRGQRPVRHLRQWGKRSKNDVPGLQLREEGWEPVGFRSCLYVRSMEQLRTSETRLFASPFTGGVVCMDLDKTEDRFLLAGSADTSLALFDTHTGSETGVATMKPVFTVKRQSIPSAHKFMVSTVAWYPVDTGLFVTGSHDCEVKVWDTNALEVVTSFRLPKKVASVAMSPLAACHSLVAAGCEDTDVRLCDFTSGAVSHVFSGHRDSVWTVAWSSHSEYELLSGDGSGQVRVWDVRRAGCRAVLDQYATQRTAPPSAEEPPPFAAPAKKFRRGGSGSGSMSGSSSAPALLGAEAATAARMKESALRAHTGAVTCVLPCPDGISLLTAGTDGRMRLWDAQYRVNKLVGYEGTHNRALRARQLAVTEDARVVFYPSGSSVNVYEVQTGRMLAALQGAHTESINACVYNPTLRELYTGSNDKTMRVHGLCEPREEAEDEDAEAESCNRGAMGAYG</sequence>
<accession>A0A836C798</accession>
<dbReference type="InterPro" id="IPR001680">
    <property type="entry name" value="WD40_rpt"/>
</dbReference>
<dbReference type="InterPro" id="IPR036322">
    <property type="entry name" value="WD40_repeat_dom_sf"/>
</dbReference>
<dbReference type="Pfam" id="PF00400">
    <property type="entry name" value="WD40"/>
    <property type="match status" value="4"/>
</dbReference>
<dbReference type="EMBL" id="JAEHOE010000001">
    <property type="protein sequence ID" value="KAG2501789.1"/>
    <property type="molecule type" value="Genomic_DNA"/>
</dbReference>
<reference evidence="7" key="1">
    <citation type="journal article" date="2020" name="bioRxiv">
        <title>Comparative genomics of Chlamydomonas.</title>
        <authorList>
            <person name="Craig R.J."/>
            <person name="Hasan A.R."/>
            <person name="Ness R.W."/>
            <person name="Keightley P.D."/>
        </authorList>
    </citation>
    <scope>NUCLEOTIDE SEQUENCE</scope>
    <source>
        <strain evidence="7">CCAP 11/70</strain>
    </source>
</reference>
<dbReference type="InterPro" id="IPR015943">
    <property type="entry name" value="WD40/YVTN_repeat-like_dom_sf"/>
</dbReference>
<keyword evidence="3" id="KW-0227">DNA damage</keyword>
<feature type="region of interest" description="Disordered" evidence="6">
    <location>
        <begin position="438"/>
        <end position="461"/>
    </location>
</feature>
<dbReference type="AlphaFoldDB" id="A0A836C798"/>
<proteinExistence type="predicted"/>
<feature type="repeat" description="WD" evidence="5">
    <location>
        <begin position="210"/>
        <end position="245"/>
    </location>
</feature>
<dbReference type="PANTHER" id="PTHR46202">
    <property type="entry name" value="DNA EXCISION REPAIR PROTEIN ERCC-8"/>
    <property type="match status" value="1"/>
</dbReference>
<dbReference type="Proteomes" id="UP000612055">
    <property type="component" value="Unassembled WGS sequence"/>
</dbReference>
<dbReference type="Gene3D" id="2.130.10.10">
    <property type="entry name" value="YVTN repeat-like/Quinoprotein amine dehydrogenase"/>
    <property type="match status" value="1"/>
</dbReference>
<dbReference type="SUPFAM" id="SSF50978">
    <property type="entry name" value="WD40 repeat-like"/>
    <property type="match status" value="1"/>
</dbReference>
<dbReference type="PROSITE" id="PS50294">
    <property type="entry name" value="WD_REPEATS_REGION"/>
    <property type="match status" value="3"/>
</dbReference>
<evidence type="ECO:0000256" key="3">
    <source>
        <dbReference type="ARBA" id="ARBA00022763"/>
    </source>
</evidence>
<keyword evidence="4" id="KW-0234">DNA repair</keyword>
<keyword evidence="1 5" id="KW-0853">WD repeat</keyword>
<dbReference type="GO" id="GO:0006283">
    <property type="term" value="P:transcription-coupled nucleotide-excision repair"/>
    <property type="evidence" value="ECO:0007669"/>
    <property type="project" value="InterPro"/>
</dbReference>
<feature type="repeat" description="WD" evidence="5">
    <location>
        <begin position="314"/>
        <end position="346"/>
    </location>
</feature>
<keyword evidence="2" id="KW-0677">Repeat</keyword>
<dbReference type="PANTHER" id="PTHR46202:SF1">
    <property type="entry name" value="DNA EXCISION REPAIR PROTEIN ERCC-8"/>
    <property type="match status" value="1"/>
</dbReference>
<feature type="region of interest" description="Disordered" evidence="6">
    <location>
        <begin position="259"/>
        <end position="295"/>
    </location>
</feature>
<dbReference type="InterPro" id="IPR020472">
    <property type="entry name" value="WD40_PAC1"/>
</dbReference>
<dbReference type="GO" id="GO:0000209">
    <property type="term" value="P:protein polyubiquitination"/>
    <property type="evidence" value="ECO:0007669"/>
    <property type="project" value="TreeGrafter"/>
</dbReference>
<evidence type="ECO:0000256" key="2">
    <source>
        <dbReference type="ARBA" id="ARBA00022737"/>
    </source>
</evidence>
<evidence type="ECO:0008006" key="9">
    <source>
        <dbReference type="Google" id="ProtNLM"/>
    </source>
</evidence>
<gene>
    <name evidence="7" type="ORF">HYH03_000289</name>
</gene>
<name>A0A836C798_9CHLO</name>